<dbReference type="InterPro" id="IPR036237">
    <property type="entry name" value="Xyl_isomerase-like_sf"/>
</dbReference>
<gene>
    <name evidence="2" type="ORF">F6X38_15265</name>
</gene>
<dbReference type="AlphaFoldDB" id="A0A7V7PN44"/>
<dbReference type="Pfam" id="PF01261">
    <property type="entry name" value="AP_endonuc_2"/>
    <property type="match status" value="1"/>
</dbReference>
<organism evidence="2 3">
    <name type="scientific">Plantimonas leprariae</name>
    <dbReference type="NCBI Taxonomy" id="2615207"/>
    <lineage>
        <taxon>Bacteria</taxon>
        <taxon>Pseudomonadati</taxon>
        <taxon>Pseudomonadota</taxon>
        <taxon>Alphaproteobacteria</taxon>
        <taxon>Hyphomicrobiales</taxon>
        <taxon>Aurantimonadaceae</taxon>
        <taxon>Plantimonas</taxon>
    </lineage>
</organism>
<dbReference type="PANTHER" id="PTHR12110:SF41">
    <property type="entry name" value="INOSOSE DEHYDRATASE"/>
    <property type="match status" value="1"/>
</dbReference>
<accession>A0A7V7PN44</accession>
<name>A0A7V7PN44_9HYPH</name>
<keyword evidence="3" id="KW-1185">Reference proteome</keyword>
<dbReference type="EMBL" id="VZDO01000012">
    <property type="protein sequence ID" value="KAB0678841.1"/>
    <property type="molecule type" value="Genomic_DNA"/>
</dbReference>
<protein>
    <submittedName>
        <fullName evidence="2">Sugar phosphate isomerase/epimerase</fullName>
    </submittedName>
</protein>
<sequence>MANKLGVHAFVWEKGWSNEEAARAIAASAEVGYDFIEAAALDPSVIDADFTRRQLEAAGIGINFSLGLDFDEDITSDDADMRARGKKKLLNAVTTCRDCGGEIIGGILYSAFGKYDRPATRDGIERSAEVLREVAEVAAKSDITLVLEVVNRYETNICNTAAQGVEMAKRVGAPNVKVHLDVYHMNIEESDVPSAIVDTGEWIGYFHTGDSHRGYMGSGSIDLKAVFRALARANYQGPITFESFSSRVVGQPLEGILGIWRNLWEDGRDLATHALQYTKAQMKAAEEAERQARERSRLP</sequence>
<evidence type="ECO:0000313" key="2">
    <source>
        <dbReference type="EMBL" id="KAB0678841.1"/>
    </source>
</evidence>
<dbReference type="SUPFAM" id="SSF51658">
    <property type="entry name" value="Xylose isomerase-like"/>
    <property type="match status" value="1"/>
</dbReference>
<dbReference type="GO" id="GO:0016853">
    <property type="term" value="F:isomerase activity"/>
    <property type="evidence" value="ECO:0007669"/>
    <property type="project" value="UniProtKB-KW"/>
</dbReference>
<evidence type="ECO:0000313" key="3">
    <source>
        <dbReference type="Proteomes" id="UP000432089"/>
    </source>
</evidence>
<dbReference type="InterPro" id="IPR013022">
    <property type="entry name" value="Xyl_isomerase-like_TIM-brl"/>
</dbReference>
<comment type="caution">
    <text evidence="2">The sequence shown here is derived from an EMBL/GenBank/DDBJ whole genome shotgun (WGS) entry which is preliminary data.</text>
</comment>
<dbReference type="PANTHER" id="PTHR12110">
    <property type="entry name" value="HYDROXYPYRUVATE ISOMERASE"/>
    <property type="match status" value="1"/>
</dbReference>
<dbReference type="InterPro" id="IPR050312">
    <property type="entry name" value="IolE/XylAMocC-like"/>
</dbReference>
<dbReference type="RefSeq" id="WP_150971063.1">
    <property type="nucleotide sequence ID" value="NZ_VZDO01000012.1"/>
</dbReference>
<proteinExistence type="predicted"/>
<reference evidence="2 3" key="1">
    <citation type="submission" date="2019-09" db="EMBL/GenBank/DDBJ databases">
        <title>YIM 132180 draft genome.</title>
        <authorList>
            <person name="Zhang K."/>
        </authorList>
    </citation>
    <scope>NUCLEOTIDE SEQUENCE [LARGE SCALE GENOMIC DNA]</scope>
    <source>
        <strain evidence="2 3">YIM 132180</strain>
    </source>
</reference>
<feature type="domain" description="Xylose isomerase-like TIM barrel" evidence="1">
    <location>
        <begin position="26"/>
        <end position="252"/>
    </location>
</feature>
<dbReference type="Gene3D" id="3.20.20.150">
    <property type="entry name" value="Divalent-metal-dependent TIM barrel enzymes"/>
    <property type="match status" value="1"/>
</dbReference>
<keyword evidence="2" id="KW-0413">Isomerase</keyword>
<dbReference type="Proteomes" id="UP000432089">
    <property type="component" value="Unassembled WGS sequence"/>
</dbReference>
<evidence type="ECO:0000259" key="1">
    <source>
        <dbReference type="Pfam" id="PF01261"/>
    </source>
</evidence>